<feature type="domain" description="Trichome birefringence-like N-terminal" evidence="10">
    <location>
        <begin position="261"/>
        <end position="314"/>
    </location>
</feature>
<keyword evidence="3 8" id="KW-0812">Transmembrane</keyword>
<comment type="similarity">
    <text evidence="2">Belongs to the PC-esterase family. TBL subfamily.</text>
</comment>
<keyword evidence="6 8" id="KW-0472">Membrane</keyword>
<feature type="compositionally biased region" description="Basic and acidic residues" evidence="7">
    <location>
        <begin position="202"/>
        <end position="226"/>
    </location>
</feature>
<evidence type="ECO:0000256" key="3">
    <source>
        <dbReference type="ARBA" id="ARBA00022692"/>
    </source>
</evidence>
<comment type="subcellular location">
    <subcellularLocation>
        <location evidence="1">Membrane</location>
        <topology evidence="1">Single-pass membrane protein</topology>
    </subcellularLocation>
</comment>
<gene>
    <name evidence="11" type="ORF">C5167_023437</name>
</gene>
<proteinExistence type="inferred from homology"/>
<evidence type="ECO:0000256" key="6">
    <source>
        <dbReference type="ARBA" id="ARBA00023136"/>
    </source>
</evidence>
<evidence type="ECO:0000313" key="11">
    <source>
        <dbReference type="EMBL" id="RZC61679.1"/>
    </source>
</evidence>
<sequence length="990" mass="112082">MELKKLPFLEPFFNGFSSSKRKIFSSFSLGVGSSLLILSLIYLYAPVDISLFQPLFQGFGSSSSSAPITTSTNSGSNGWPLGDILKGSNVSSDLNLRVSTHQGNSSESSKNTTFLSSNGGEQNMHKVNLPEVSNKSSFSSSNGRGEQKINAGNFTELRENGTLISKGGSVDDKTPIGSLNVTSGKESHQQQLPIDGKNTTTEVKKSDQSGDKESVINKEKAKEVTENNKVTSSNNESGISSPDKVVSTNSGNLRVLPDLNEKCDVYKGRWVRDENKPYYPPGSCPHIDKDFDCHLNGRPDGDYLRWRWQPDDCNMPRNMWESLVCMLRHGVGNKSRVHERSGQTHFKGGQSLYDFRYEGYNCSVQFVSAPFLVRESFAKHANGTTETLRLDLMDKTSSAFRDADVVVFNTGHWWTHEKTSKGENYYQEGTHLYPNLDVMDAFKKALTTWGRWVDKNINANRTQVIFRGYSVTHFKGGQWNSGGKCHNESEPIFNETFLAKYPPKMKIVEDVLKQMKTPVIYMNISRLTDFRKDGHPSIFRMEYKTEEERIAAVHSQDCSHWCLPGVPDTWNELLFGSTTTTTSSNHTDIKNVSDYDVGKTHEEMFSNGSKDASLLSSYIGEEQKTHVGGSVDDKILGESSVGDMKNDSSSGETQGQPPQCSIPENSNADAYERCDIYKGKWVRDEKKPYHPVGSCPHIDKGFNCHAKGRPDDDYLKWRWQPDDCNIPSFNATDFLERSRGKNITFVGDSQNRNMWKSLDYNCSVQYVSAPFLVRETSVKLENGTSPTETLRLDLMHKKSEAFNEADVIVFNTGQWWNYDKTSKGENYYQEGTYLYPKLDVLKAFHKALITWGKWVDENVNTSRTQVIFRGYSFTHFRDGQWNSGGQCHKETEPNFNDTSLRKYPTKMKIVENVLKQMKTPVIYMNVSRLTDYRQDGHPSIYRMEYKIEEERAAAMHSQDCSHWCLPGVPDTWNELMYASLLKFGKGPWTN</sequence>
<feature type="region of interest" description="Disordered" evidence="7">
    <location>
        <begin position="164"/>
        <end position="246"/>
    </location>
</feature>
<dbReference type="GO" id="GO:0016020">
    <property type="term" value="C:membrane"/>
    <property type="evidence" value="ECO:0007669"/>
    <property type="project" value="UniProtKB-SubCell"/>
</dbReference>
<dbReference type="Pfam" id="PF13839">
    <property type="entry name" value="PC-Esterase"/>
    <property type="match status" value="3"/>
</dbReference>
<dbReference type="Gramene" id="RZC61679">
    <property type="protein sequence ID" value="RZC61679"/>
    <property type="gene ID" value="C5167_023437"/>
</dbReference>
<dbReference type="AlphaFoldDB" id="A0A4Y7JPM2"/>
<evidence type="ECO:0000256" key="2">
    <source>
        <dbReference type="ARBA" id="ARBA00007727"/>
    </source>
</evidence>
<evidence type="ECO:0000259" key="10">
    <source>
        <dbReference type="Pfam" id="PF14416"/>
    </source>
</evidence>
<evidence type="ECO:0000313" key="12">
    <source>
        <dbReference type="Proteomes" id="UP000316621"/>
    </source>
</evidence>
<feature type="domain" description="Trichome birefringence-like C-terminal" evidence="9">
    <location>
        <begin position="726"/>
        <end position="758"/>
    </location>
</feature>
<dbReference type="InterPro" id="IPR029962">
    <property type="entry name" value="TBL"/>
</dbReference>
<keyword evidence="4" id="KW-0735">Signal-anchor</keyword>
<dbReference type="Proteomes" id="UP000316621">
    <property type="component" value="Chromosome 5"/>
</dbReference>
<feature type="region of interest" description="Disordered" evidence="7">
    <location>
        <begin position="629"/>
        <end position="666"/>
    </location>
</feature>
<dbReference type="PANTHER" id="PTHR32285:SF208">
    <property type="entry name" value="PROTEIN TRICHOME BIREFRINGENCE-LIKE 2"/>
    <property type="match status" value="1"/>
</dbReference>
<dbReference type="Pfam" id="PF14416">
    <property type="entry name" value="PMR5N"/>
    <property type="match status" value="2"/>
</dbReference>
<feature type="domain" description="Trichome birefringence-like C-terminal" evidence="9">
    <location>
        <begin position="315"/>
        <end position="575"/>
    </location>
</feature>
<dbReference type="EMBL" id="CM010719">
    <property type="protein sequence ID" value="RZC61679.1"/>
    <property type="molecule type" value="Genomic_DNA"/>
</dbReference>
<evidence type="ECO:0000256" key="5">
    <source>
        <dbReference type="ARBA" id="ARBA00022989"/>
    </source>
</evidence>
<dbReference type="InterPro" id="IPR026057">
    <property type="entry name" value="TBL_C"/>
</dbReference>
<keyword evidence="12" id="KW-1185">Reference proteome</keyword>
<evidence type="ECO:0000256" key="7">
    <source>
        <dbReference type="SAM" id="MobiDB-lite"/>
    </source>
</evidence>
<name>A0A4Y7JPM2_PAPSO</name>
<feature type="transmembrane region" description="Helical" evidence="8">
    <location>
        <begin position="23"/>
        <end position="45"/>
    </location>
</feature>
<evidence type="ECO:0000259" key="9">
    <source>
        <dbReference type="Pfam" id="PF13839"/>
    </source>
</evidence>
<feature type="compositionally biased region" description="Polar residues" evidence="7">
    <location>
        <begin position="98"/>
        <end position="121"/>
    </location>
</feature>
<dbReference type="PANTHER" id="PTHR32285">
    <property type="entry name" value="PROTEIN TRICHOME BIREFRINGENCE-LIKE 9-RELATED"/>
    <property type="match status" value="1"/>
</dbReference>
<accession>A0A4Y7JPM2</accession>
<keyword evidence="5 8" id="KW-1133">Transmembrane helix</keyword>
<evidence type="ECO:0000256" key="4">
    <source>
        <dbReference type="ARBA" id="ARBA00022968"/>
    </source>
</evidence>
<dbReference type="GO" id="GO:0016413">
    <property type="term" value="F:O-acetyltransferase activity"/>
    <property type="evidence" value="ECO:0007669"/>
    <property type="project" value="InterPro"/>
</dbReference>
<dbReference type="InterPro" id="IPR025846">
    <property type="entry name" value="TBL_N"/>
</dbReference>
<feature type="compositionally biased region" description="Polar residues" evidence="7">
    <location>
        <begin position="647"/>
        <end position="666"/>
    </location>
</feature>
<protein>
    <recommendedName>
        <fullName evidence="13">Trichome birefringence-like N-terminal domain-containing protein</fullName>
    </recommendedName>
</protein>
<evidence type="ECO:0000256" key="1">
    <source>
        <dbReference type="ARBA" id="ARBA00004167"/>
    </source>
</evidence>
<feature type="domain" description="Trichome birefringence-like N-terminal" evidence="10">
    <location>
        <begin position="672"/>
        <end position="725"/>
    </location>
</feature>
<evidence type="ECO:0008006" key="13">
    <source>
        <dbReference type="Google" id="ProtNLM"/>
    </source>
</evidence>
<organism evidence="11 12">
    <name type="scientific">Papaver somniferum</name>
    <name type="common">Opium poppy</name>
    <dbReference type="NCBI Taxonomy" id="3469"/>
    <lineage>
        <taxon>Eukaryota</taxon>
        <taxon>Viridiplantae</taxon>
        <taxon>Streptophyta</taxon>
        <taxon>Embryophyta</taxon>
        <taxon>Tracheophyta</taxon>
        <taxon>Spermatophyta</taxon>
        <taxon>Magnoliopsida</taxon>
        <taxon>Ranunculales</taxon>
        <taxon>Papaveraceae</taxon>
        <taxon>Papaveroideae</taxon>
        <taxon>Papaver</taxon>
    </lineage>
</organism>
<feature type="compositionally biased region" description="Polar residues" evidence="7">
    <location>
        <begin position="177"/>
        <end position="201"/>
    </location>
</feature>
<feature type="domain" description="Trichome birefringence-like C-terminal" evidence="9">
    <location>
        <begin position="759"/>
        <end position="978"/>
    </location>
</feature>
<feature type="region of interest" description="Disordered" evidence="7">
    <location>
        <begin position="98"/>
        <end position="123"/>
    </location>
</feature>
<feature type="compositionally biased region" description="Polar residues" evidence="7">
    <location>
        <begin position="227"/>
        <end position="246"/>
    </location>
</feature>
<reference evidence="11 12" key="1">
    <citation type="journal article" date="2018" name="Science">
        <title>The opium poppy genome and morphinan production.</title>
        <authorList>
            <person name="Guo L."/>
            <person name="Winzer T."/>
            <person name="Yang X."/>
            <person name="Li Y."/>
            <person name="Ning Z."/>
            <person name="He Z."/>
            <person name="Teodor R."/>
            <person name="Lu Y."/>
            <person name="Bowser T.A."/>
            <person name="Graham I.A."/>
            <person name="Ye K."/>
        </authorList>
    </citation>
    <scope>NUCLEOTIDE SEQUENCE [LARGE SCALE GENOMIC DNA]</scope>
    <source>
        <strain evidence="12">cv. HN1</strain>
        <tissue evidence="11">Leaves</tissue>
    </source>
</reference>
<evidence type="ECO:0000256" key="8">
    <source>
        <dbReference type="SAM" id="Phobius"/>
    </source>
</evidence>
<dbReference type="GO" id="GO:0005794">
    <property type="term" value="C:Golgi apparatus"/>
    <property type="evidence" value="ECO:0007669"/>
    <property type="project" value="TreeGrafter"/>
</dbReference>